<organism evidence="1 2">
    <name type="scientific">Olivibacter domesticus</name>
    <name type="common">Pseudosphingobacterium domesticum</name>
    <dbReference type="NCBI Taxonomy" id="407022"/>
    <lineage>
        <taxon>Bacteria</taxon>
        <taxon>Pseudomonadati</taxon>
        <taxon>Bacteroidota</taxon>
        <taxon>Sphingobacteriia</taxon>
        <taxon>Sphingobacteriales</taxon>
        <taxon>Sphingobacteriaceae</taxon>
        <taxon>Olivibacter</taxon>
    </lineage>
</organism>
<gene>
    <name evidence="1" type="ORF">SAMN05661044_03807</name>
</gene>
<dbReference type="Gene3D" id="3.40.50.720">
    <property type="entry name" value="NAD(P)-binding Rossmann-like Domain"/>
    <property type="match status" value="1"/>
</dbReference>
<dbReference type="EMBL" id="FOAF01000005">
    <property type="protein sequence ID" value="SEL93966.1"/>
    <property type="molecule type" value="Genomic_DNA"/>
</dbReference>
<dbReference type="SUPFAM" id="SSF51735">
    <property type="entry name" value="NAD(P)-binding Rossmann-fold domains"/>
    <property type="match status" value="1"/>
</dbReference>
<dbReference type="STRING" id="407022.SAMN05661044_03807"/>
<sequence>MKKSILLINTMIDASSTRKFGKAGYRVGIIGRDLGRLERQQASLLDKGINCFFIVANPASESELRKAITAMQVMLGKVDFLIYKPVAEQKRDIIKRSISDVLASFGPVPTKVVKQKPHRRVASSRDGGLCIQPMSVICGFGIAGKGRYTTFGFLG</sequence>
<reference evidence="2" key="1">
    <citation type="submission" date="2016-10" db="EMBL/GenBank/DDBJ databases">
        <authorList>
            <person name="Varghese N."/>
            <person name="Submissions S."/>
        </authorList>
    </citation>
    <scope>NUCLEOTIDE SEQUENCE [LARGE SCALE GENOMIC DNA]</scope>
    <source>
        <strain evidence="2">DSM 18733</strain>
    </source>
</reference>
<evidence type="ECO:0008006" key="3">
    <source>
        <dbReference type="Google" id="ProtNLM"/>
    </source>
</evidence>
<keyword evidence="2" id="KW-1185">Reference proteome</keyword>
<evidence type="ECO:0000313" key="2">
    <source>
        <dbReference type="Proteomes" id="UP000199421"/>
    </source>
</evidence>
<protein>
    <recommendedName>
        <fullName evidence="3">Short chain dehydrogenase</fullName>
    </recommendedName>
</protein>
<evidence type="ECO:0000313" key="1">
    <source>
        <dbReference type="EMBL" id="SEL93966.1"/>
    </source>
</evidence>
<dbReference type="OrthoDB" id="5513072at2"/>
<dbReference type="RefSeq" id="WP_093327411.1">
    <property type="nucleotide sequence ID" value="NZ_FOAF01000005.1"/>
</dbReference>
<name>A0A1H7UB28_OLID1</name>
<proteinExistence type="predicted"/>
<dbReference type="Proteomes" id="UP000199421">
    <property type="component" value="Unassembled WGS sequence"/>
</dbReference>
<dbReference type="AlphaFoldDB" id="A0A1H7UB28"/>
<dbReference type="InterPro" id="IPR036291">
    <property type="entry name" value="NAD(P)-bd_dom_sf"/>
</dbReference>
<accession>A0A1H7UB28</accession>